<dbReference type="EMBL" id="JALLPJ020000738">
    <property type="protein sequence ID" value="KAL3784116.1"/>
    <property type="molecule type" value="Genomic_DNA"/>
</dbReference>
<evidence type="ECO:0000313" key="7">
    <source>
        <dbReference type="Proteomes" id="UP001530400"/>
    </source>
</evidence>
<dbReference type="PANTHER" id="PTHR42690:SF1">
    <property type="entry name" value="THREONINE SYNTHASE-LIKE 2"/>
    <property type="match status" value="1"/>
</dbReference>
<dbReference type="Pfam" id="PF14821">
    <property type="entry name" value="Thr_synth_N"/>
    <property type="match status" value="1"/>
</dbReference>
<evidence type="ECO:0000313" key="6">
    <source>
        <dbReference type="EMBL" id="KAL3784116.1"/>
    </source>
</evidence>
<sequence length="550" mass="61769">MRYRSTRGDESKDYSFEQALLSGYAPDGGLFVPASLPSLTAEDHLIPWSKLAFPELAYEVLRMFIAESEICDTDLREICNKSLALEDFDDDNFVPIKLLGSVYIAELFHGPTFCFKDMGARALIVLHFNRSFNTRMRPVINLLSHFATKKKQSTTLLVATTGDTGPAAVHAVGDAANPLLTIVVHYPHGQISEFQRKSLTTVDSECVRIVAFEGGGDDMDWPIKQTLLSNNDESKRSFCGVNSYNIGRPLVQMVHFIWTYLRVVEKLGITPGDKGERLRVSRDVISLCETLKDFSRAIVKDNEIDIALPTGAMGNMTGGYMSKQMGVPIGKLCAGVNINDITHRVIETGQFHKKKIKKTLSDAINIEVPYNFERILFYLTNGETSLIKQWMTEMDETQKLTLDSSWLAKLRKDFHSARITDDETCNTLKLIHDTFDYVVDPHTAVALAAADKLDYPVFRTNQQGSKNPVVILATASPCKFEVAVTVALGPEGWDKYMQTDFPSRAAETMKMAEKEPYHFDWPEGAELSDIQSDWKKRMLAVVEESFRLND</sequence>
<dbReference type="SUPFAM" id="SSF53686">
    <property type="entry name" value="Tryptophan synthase beta subunit-like PLP-dependent enzymes"/>
    <property type="match status" value="1"/>
</dbReference>
<evidence type="ECO:0000256" key="1">
    <source>
        <dbReference type="ARBA" id="ARBA00001933"/>
    </source>
</evidence>
<accession>A0ABD3P9W0</accession>
<comment type="cofactor">
    <cofactor evidence="1">
        <name>pyridoxal 5'-phosphate</name>
        <dbReference type="ChEBI" id="CHEBI:597326"/>
    </cofactor>
</comment>
<keyword evidence="7" id="KW-1185">Reference proteome</keyword>
<dbReference type="InterPro" id="IPR036052">
    <property type="entry name" value="TrpB-like_PALP_sf"/>
</dbReference>
<dbReference type="AlphaFoldDB" id="A0ABD3P9W0"/>
<dbReference type="InterPro" id="IPR051166">
    <property type="entry name" value="Threonine_Synthase"/>
</dbReference>
<dbReference type="InterPro" id="IPR029144">
    <property type="entry name" value="Thr_synth_N"/>
</dbReference>
<feature type="domain" description="Threonine synthase N-terminal" evidence="5">
    <location>
        <begin position="2"/>
        <end position="82"/>
    </location>
</feature>
<comment type="similarity">
    <text evidence="2">Belongs to the threonine synthase family.</text>
</comment>
<evidence type="ECO:0000256" key="2">
    <source>
        <dbReference type="ARBA" id="ARBA00005517"/>
    </source>
</evidence>
<dbReference type="Gene3D" id="3.90.1380.10">
    <property type="entry name" value="Threonine synthase, N-terminal domain"/>
    <property type="match status" value="1"/>
</dbReference>
<keyword evidence="3" id="KW-0663">Pyridoxal phosphate</keyword>
<dbReference type="GO" id="GO:0016829">
    <property type="term" value="F:lyase activity"/>
    <property type="evidence" value="ECO:0007669"/>
    <property type="project" value="UniProtKB-KW"/>
</dbReference>
<dbReference type="PANTHER" id="PTHR42690">
    <property type="entry name" value="THREONINE SYNTHASE FAMILY MEMBER"/>
    <property type="match status" value="1"/>
</dbReference>
<dbReference type="InterPro" id="IPR037158">
    <property type="entry name" value="Thr_synth_N_sf"/>
</dbReference>
<name>A0ABD3P9W0_9STRA</name>
<proteinExistence type="inferred from homology"/>
<evidence type="ECO:0000256" key="4">
    <source>
        <dbReference type="ARBA" id="ARBA00023239"/>
    </source>
</evidence>
<dbReference type="Proteomes" id="UP001530400">
    <property type="component" value="Unassembled WGS sequence"/>
</dbReference>
<evidence type="ECO:0000256" key="3">
    <source>
        <dbReference type="ARBA" id="ARBA00022898"/>
    </source>
</evidence>
<dbReference type="FunFam" id="3.90.1380.10:FF:000003">
    <property type="entry name" value="THR4p Threonine synthase"/>
    <property type="match status" value="1"/>
</dbReference>
<dbReference type="Pfam" id="PF24857">
    <property type="entry name" value="THR4_C"/>
    <property type="match status" value="1"/>
</dbReference>
<organism evidence="6 7">
    <name type="scientific">Cyclotella atomus</name>
    <dbReference type="NCBI Taxonomy" id="382360"/>
    <lineage>
        <taxon>Eukaryota</taxon>
        <taxon>Sar</taxon>
        <taxon>Stramenopiles</taxon>
        <taxon>Ochrophyta</taxon>
        <taxon>Bacillariophyta</taxon>
        <taxon>Coscinodiscophyceae</taxon>
        <taxon>Thalassiosirophycidae</taxon>
        <taxon>Stephanodiscales</taxon>
        <taxon>Stephanodiscaceae</taxon>
        <taxon>Cyclotella</taxon>
    </lineage>
</organism>
<comment type="caution">
    <text evidence="6">The sequence shown here is derived from an EMBL/GenBank/DDBJ whole genome shotgun (WGS) entry which is preliminary data.</text>
</comment>
<evidence type="ECO:0000259" key="5">
    <source>
        <dbReference type="Pfam" id="PF14821"/>
    </source>
</evidence>
<keyword evidence="4" id="KW-0456">Lyase</keyword>
<reference evidence="6 7" key="1">
    <citation type="submission" date="2024-10" db="EMBL/GenBank/DDBJ databases">
        <title>Updated reference genomes for cyclostephanoid diatoms.</title>
        <authorList>
            <person name="Roberts W.R."/>
            <person name="Alverson A.J."/>
        </authorList>
    </citation>
    <scope>NUCLEOTIDE SEQUENCE [LARGE SCALE GENOMIC DNA]</scope>
    <source>
        <strain evidence="6 7">AJA010-31</strain>
    </source>
</reference>
<gene>
    <name evidence="6" type="ORF">ACHAWO_001024</name>
</gene>
<protein>
    <recommendedName>
        <fullName evidence="5">Threonine synthase N-terminal domain-containing protein</fullName>
    </recommendedName>
</protein>
<dbReference type="Gene3D" id="3.40.50.1100">
    <property type="match status" value="2"/>
</dbReference>